<dbReference type="InterPro" id="IPR010982">
    <property type="entry name" value="Lambda_DNA-bd_dom_sf"/>
</dbReference>
<dbReference type="AlphaFoldDB" id="A0A101CIW2"/>
<accession>A0A101CIW2</accession>
<evidence type="ECO:0000313" key="4">
    <source>
        <dbReference type="Proteomes" id="UP000054388"/>
    </source>
</evidence>
<proteinExistence type="predicted"/>
<organism evidence="3 4">
    <name type="scientific">Chryseobacterium aquaticum subsp. greenlandense</name>
    <dbReference type="NCBI Taxonomy" id="345663"/>
    <lineage>
        <taxon>Bacteria</taxon>
        <taxon>Pseudomonadati</taxon>
        <taxon>Bacteroidota</taxon>
        <taxon>Flavobacteriia</taxon>
        <taxon>Flavobacteriales</taxon>
        <taxon>Weeksellaceae</taxon>
        <taxon>Chryseobacterium group</taxon>
        <taxon>Chryseobacterium</taxon>
    </lineage>
</organism>
<comment type="caution">
    <text evidence="3">The sequence shown here is derived from an EMBL/GenBank/DDBJ whole genome shotgun (WGS) entry which is preliminary data.</text>
</comment>
<dbReference type="Proteomes" id="UP000054388">
    <property type="component" value="Unassembled WGS sequence"/>
</dbReference>
<dbReference type="PANTHER" id="PTHR46558:SF11">
    <property type="entry name" value="HTH-TYPE TRANSCRIPTIONAL REGULATOR XRE"/>
    <property type="match status" value="1"/>
</dbReference>
<dbReference type="Gene3D" id="1.10.260.40">
    <property type="entry name" value="lambda repressor-like DNA-binding domains"/>
    <property type="match status" value="1"/>
</dbReference>
<dbReference type="Pfam" id="PF12844">
    <property type="entry name" value="HTH_19"/>
    <property type="match status" value="1"/>
</dbReference>
<sequence length="113" mass="12927">MSIGNNIRKIRTKSKKTQQEIADLLGVERNTYANWESETNDIKSEYLPKLSEIFNVEIKDLFEDKEKINIVNNSTNYDSSSGGNSFVINITDKDSAEKLVVLVEKLLKKLDKE</sequence>
<evidence type="ECO:0000256" key="1">
    <source>
        <dbReference type="ARBA" id="ARBA00023125"/>
    </source>
</evidence>
<gene>
    <name evidence="3" type="ORF">AR686_05215</name>
</gene>
<dbReference type="InterPro" id="IPR001387">
    <property type="entry name" value="Cro/C1-type_HTH"/>
</dbReference>
<dbReference type="EMBL" id="LMAI01000003">
    <property type="protein sequence ID" value="KUJ57067.1"/>
    <property type="molecule type" value="Genomic_DNA"/>
</dbReference>
<dbReference type="SUPFAM" id="SSF47413">
    <property type="entry name" value="lambda repressor-like DNA-binding domains"/>
    <property type="match status" value="1"/>
</dbReference>
<dbReference type="CDD" id="cd00093">
    <property type="entry name" value="HTH_XRE"/>
    <property type="match status" value="1"/>
</dbReference>
<keyword evidence="1" id="KW-0238">DNA-binding</keyword>
<dbReference type="GO" id="GO:0003677">
    <property type="term" value="F:DNA binding"/>
    <property type="evidence" value="ECO:0007669"/>
    <property type="project" value="UniProtKB-KW"/>
</dbReference>
<dbReference type="PANTHER" id="PTHR46558">
    <property type="entry name" value="TRACRIPTIONAL REGULATORY PROTEIN-RELATED-RELATED"/>
    <property type="match status" value="1"/>
</dbReference>
<reference evidence="3 4" key="1">
    <citation type="submission" date="2015-10" db="EMBL/GenBank/DDBJ databases">
        <title>Genome sequence of Chryseobacterium greenlandense.</title>
        <authorList>
            <person name="Newman J."/>
            <person name="Fischer K."/>
            <person name="Miller J."/>
        </authorList>
    </citation>
    <scope>NUCLEOTIDE SEQUENCE [LARGE SCALE GENOMIC DNA]</scope>
    <source>
        <strain evidence="3 4">UMB34</strain>
    </source>
</reference>
<dbReference type="RefSeq" id="WP_059136031.1">
    <property type="nucleotide sequence ID" value="NZ_LMAI01000003.1"/>
</dbReference>
<dbReference type="PROSITE" id="PS50943">
    <property type="entry name" value="HTH_CROC1"/>
    <property type="match status" value="1"/>
</dbReference>
<feature type="domain" description="HTH cro/C1-type" evidence="2">
    <location>
        <begin position="7"/>
        <end position="61"/>
    </location>
</feature>
<evidence type="ECO:0000313" key="3">
    <source>
        <dbReference type="EMBL" id="KUJ57067.1"/>
    </source>
</evidence>
<dbReference type="SMART" id="SM00530">
    <property type="entry name" value="HTH_XRE"/>
    <property type="match status" value="1"/>
</dbReference>
<evidence type="ECO:0000259" key="2">
    <source>
        <dbReference type="PROSITE" id="PS50943"/>
    </source>
</evidence>
<protein>
    <recommendedName>
        <fullName evidence="2">HTH cro/C1-type domain-containing protein</fullName>
    </recommendedName>
</protein>
<name>A0A101CIW2_9FLAO</name>